<dbReference type="AlphaFoldDB" id="A0A226EK57"/>
<dbReference type="OrthoDB" id="1923667at2759"/>
<dbReference type="PANTHER" id="PTHR42899">
    <property type="entry name" value="SPERMATOGENESIS-ASSOCIATED PROTEIN 20"/>
    <property type="match status" value="1"/>
</dbReference>
<organism evidence="2 3">
    <name type="scientific">Folsomia candida</name>
    <name type="common">Springtail</name>
    <dbReference type="NCBI Taxonomy" id="158441"/>
    <lineage>
        <taxon>Eukaryota</taxon>
        <taxon>Metazoa</taxon>
        <taxon>Ecdysozoa</taxon>
        <taxon>Arthropoda</taxon>
        <taxon>Hexapoda</taxon>
        <taxon>Collembola</taxon>
        <taxon>Entomobryomorpha</taxon>
        <taxon>Isotomoidea</taxon>
        <taxon>Isotomidae</taxon>
        <taxon>Proisotominae</taxon>
        <taxon>Folsomia</taxon>
    </lineage>
</organism>
<evidence type="ECO:0000313" key="2">
    <source>
        <dbReference type="EMBL" id="OXA57131.1"/>
    </source>
</evidence>
<dbReference type="InterPro" id="IPR004879">
    <property type="entry name" value="Ssp411-like_TRX"/>
</dbReference>
<accession>A0A226EK57</accession>
<gene>
    <name evidence="2" type="ORF">Fcan01_06956</name>
</gene>
<name>A0A226EK57_FOLCA</name>
<dbReference type="STRING" id="158441.A0A226EK57"/>
<dbReference type="OMA" id="PFYFGTY"/>
<comment type="caution">
    <text evidence="2">The sequence shown here is derived from an EMBL/GenBank/DDBJ whole genome shotgun (WGS) entry which is preliminary data.</text>
</comment>
<dbReference type="SUPFAM" id="SSF48208">
    <property type="entry name" value="Six-hairpin glycosidases"/>
    <property type="match status" value="1"/>
</dbReference>
<feature type="domain" description="Spermatogenesis-associated protein 20-like TRX" evidence="1">
    <location>
        <begin position="52"/>
        <end position="214"/>
    </location>
</feature>
<dbReference type="PANTHER" id="PTHR42899:SF1">
    <property type="entry name" value="SPERMATOGENESIS-ASSOCIATED PROTEIN 20"/>
    <property type="match status" value="1"/>
</dbReference>
<proteinExistence type="predicted"/>
<dbReference type="Pfam" id="PF03190">
    <property type="entry name" value="Thioredox_DsbH"/>
    <property type="match status" value="1"/>
</dbReference>
<protein>
    <submittedName>
        <fullName evidence="2">Spermatogenesis-associated protein 20</fullName>
    </submittedName>
</protein>
<dbReference type="PIRSF" id="PIRSF006402">
    <property type="entry name" value="UCP006402_thioredoxin"/>
    <property type="match status" value="1"/>
</dbReference>
<evidence type="ECO:0000259" key="1">
    <source>
        <dbReference type="Pfam" id="PF03190"/>
    </source>
</evidence>
<evidence type="ECO:0000313" key="3">
    <source>
        <dbReference type="Proteomes" id="UP000198287"/>
    </source>
</evidence>
<dbReference type="Gene3D" id="3.40.30.10">
    <property type="entry name" value="Glutaredoxin"/>
    <property type="match status" value="1"/>
</dbReference>
<sequence>MNSRKSFAIARFSKYSNFKNNSLFTSCGTIIKLQQRTMASSSTPKNESKSAKNRLQHEKSPYLLQHQSNPVNWYPWSNEAFELAKSSNKPIFLSVGYSTCHWCHVMERESFQDNLIAKVMNEKFINIKMDREERPDVDKIYMTFVQAISGSGGWPMSVWMTPNLRPFYGGTYYPPDDRYYGRPGFRSILETISDQWVEDQEKCENSATKILDVLNRAANLPTGETITNGQPAASRCLQQLTRSYEPSFGGFSEHPKFPQPVNLHFLMDWAMKNPNDPTRFSVIKMVETTLKEMAKGGIHDHIGQGFARYSTDKKWFVPHFEKMLYDQAQLAVAYSNAYLLTKDEFYTTIVRDILSYVGRDLTHPEENGIYSAEDADSKFSFDSVEKKEGAFYVFTDSEIEEILGKNKQLSNGKARVADVFRIRYGIKPNGNVDPLSDPHDELKQQNVLFEAMTIPNIAKKFDVSEAEISNVLDEAKTVLFNYRNINRPRPGLDTKFVTSWNGLMITGYAKAGMALQSQEYIDRGVKAMEFLVKYVFTTDKNGKFDLLRSCYRDEQNQGVCNLQTPIFGCVDDFANLLQQRQDELFWDDAVGGYFTSRAGDESVIIRMKDDDDGAEPSSNSTSVINLIRLNSFLQDASYSSKIEKLFKQFSDRISKVPITLPVMTSALTTNTKGAHTIVYNADDASTKESIRKQLLPLGTALIGLESKNHEEISQLLPYAKISLTKDITGRKFCIFSKGQDSPNETISSLDELDKLWV</sequence>
<dbReference type="SUPFAM" id="SSF52833">
    <property type="entry name" value="Thioredoxin-like"/>
    <property type="match status" value="1"/>
</dbReference>
<dbReference type="InterPro" id="IPR008928">
    <property type="entry name" value="6-hairpin_glycosidase_sf"/>
</dbReference>
<dbReference type="Proteomes" id="UP000198287">
    <property type="component" value="Unassembled WGS sequence"/>
</dbReference>
<dbReference type="InterPro" id="IPR036249">
    <property type="entry name" value="Thioredoxin-like_sf"/>
</dbReference>
<dbReference type="InterPro" id="IPR024705">
    <property type="entry name" value="Ssp411"/>
</dbReference>
<dbReference type="EMBL" id="LNIX01000003">
    <property type="protein sequence ID" value="OXA57131.1"/>
    <property type="molecule type" value="Genomic_DNA"/>
</dbReference>
<keyword evidence="3" id="KW-1185">Reference proteome</keyword>
<dbReference type="GO" id="GO:0005975">
    <property type="term" value="P:carbohydrate metabolic process"/>
    <property type="evidence" value="ECO:0007669"/>
    <property type="project" value="InterPro"/>
</dbReference>
<reference evidence="2 3" key="1">
    <citation type="submission" date="2015-12" db="EMBL/GenBank/DDBJ databases">
        <title>The genome of Folsomia candida.</title>
        <authorList>
            <person name="Faddeeva A."/>
            <person name="Derks M.F."/>
            <person name="Anvar Y."/>
            <person name="Smit S."/>
            <person name="Van Straalen N."/>
            <person name="Roelofs D."/>
        </authorList>
    </citation>
    <scope>NUCLEOTIDE SEQUENCE [LARGE SCALE GENOMIC DNA]</scope>
    <source>
        <strain evidence="2 3">VU population</strain>
        <tissue evidence="2">Whole body</tissue>
    </source>
</reference>
<dbReference type="CDD" id="cd02955">
    <property type="entry name" value="SSP411"/>
    <property type="match status" value="1"/>
</dbReference>